<proteinExistence type="inferred from homology"/>
<dbReference type="AlphaFoldDB" id="A0A914UP90"/>
<keyword evidence="3" id="KW-1015">Disulfide bond</keyword>
<evidence type="ECO:0000313" key="7">
    <source>
        <dbReference type="Proteomes" id="UP000887566"/>
    </source>
</evidence>
<comment type="subcellular location">
    <subcellularLocation>
        <location evidence="1">Cytoplasm</location>
    </subcellularLocation>
</comment>
<organism evidence="7 8">
    <name type="scientific">Plectus sambesii</name>
    <dbReference type="NCBI Taxonomy" id="2011161"/>
    <lineage>
        <taxon>Eukaryota</taxon>
        <taxon>Metazoa</taxon>
        <taxon>Ecdysozoa</taxon>
        <taxon>Nematoda</taxon>
        <taxon>Chromadorea</taxon>
        <taxon>Plectida</taxon>
        <taxon>Plectina</taxon>
        <taxon>Plectoidea</taxon>
        <taxon>Plectidae</taxon>
        <taxon>Plectus</taxon>
    </lineage>
</organism>
<evidence type="ECO:0000259" key="6">
    <source>
        <dbReference type="Pfam" id="PF06747"/>
    </source>
</evidence>
<dbReference type="InterPro" id="IPR051383">
    <property type="entry name" value="COX19"/>
</dbReference>
<feature type="compositionally biased region" description="Polar residues" evidence="5">
    <location>
        <begin position="79"/>
        <end position="88"/>
    </location>
</feature>
<keyword evidence="7" id="KW-1185">Reference proteome</keyword>
<evidence type="ECO:0000256" key="5">
    <source>
        <dbReference type="SAM" id="MobiDB-lite"/>
    </source>
</evidence>
<keyword evidence="2" id="KW-0963">Cytoplasm</keyword>
<dbReference type="WBParaSite" id="PSAMB.scaffold1117size35730.g11197.t1">
    <property type="protein sequence ID" value="PSAMB.scaffold1117size35730.g11197.t1"/>
    <property type="gene ID" value="PSAMB.scaffold1117size35730.g11197"/>
</dbReference>
<dbReference type="PANTHER" id="PTHR21107:SF2">
    <property type="entry name" value="CYTOCHROME C OXIDASE ASSEMBLY PROTEIN COX19"/>
    <property type="match status" value="1"/>
</dbReference>
<evidence type="ECO:0000313" key="8">
    <source>
        <dbReference type="WBParaSite" id="PSAMB.scaffold1117size35730.g11197.t1"/>
    </source>
</evidence>
<dbReference type="InterPro" id="IPR010625">
    <property type="entry name" value="CHCH"/>
</dbReference>
<feature type="region of interest" description="Disordered" evidence="5">
    <location>
        <begin position="75"/>
        <end position="94"/>
    </location>
</feature>
<dbReference type="GO" id="GO:0005758">
    <property type="term" value="C:mitochondrial intermembrane space"/>
    <property type="evidence" value="ECO:0007669"/>
    <property type="project" value="TreeGrafter"/>
</dbReference>
<dbReference type="GO" id="GO:0033617">
    <property type="term" value="P:mitochondrial respiratory chain complex IV assembly"/>
    <property type="evidence" value="ECO:0007669"/>
    <property type="project" value="TreeGrafter"/>
</dbReference>
<evidence type="ECO:0000256" key="1">
    <source>
        <dbReference type="ARBA" id="ARBA00004496"/>
    </source>
</evidence>
<comment type="similarity">
    <text evidence="4">Belongs to the COX19 family.</text>
</comment>
<dbReference type="Proteomes" id="UP000887566">
    <property type="component" value="Unplaced"/>
</dbReference>
<dbReference type="Pfam" id="PF06747">
    <property type="entry name" value="CHCH"/>
    <property type="match status" value="1"/>
</dbReference>
<accession>A0A914UP90</accession>
<reference evidence="8" key="1">
    <citation type="submission" date="2022-11" db="UniProtKB">
        <authorList>
            <consortium name="WormBaseParasite"/>
        </authorList>
    </citation>
    <scope>IDENTIFICATION</scope>
</reference>
<evidence type="ECO:0000256" key="3">
    <source>
        <dbReference type="ARBA" id="ARBA00023157"/>
    </source>
</evidence>
<dbReference type="PANTHER" id="PTHR21107">
    <property type="entry name" value="CYTOCHROME C OXIDASE ASSEMBLY PROTEIN COX19"/>
    <property type="match status" value="1"/>
</dbReference>
<evidence type="ECO:0000256" key="2">
    <source>
        <dbReference type="ARBA" id="ARBA00022490"/>
    </source>
</evidence>
<name>A0A914UP90_9BILA</name>
<dbReference type="PROSITE" id="PS51808">
    <property type="entry name" value="CHCH"/>
    <property type="match status" value="1"/>
</dbReference>
<feature type="domain" description="CHCH" evidence="6">
    <location>
        <begin position="29"/>
        <end position="63"/>
    </location>
</feature>
<evidence type="ECO:0000256" key="4">
    <source>
        <dbReference type="ARBA" id="ARBA00038223"/>
    </source>
</evidence>
<sequence>MSTTGAYQPRFKQTAPIKGSFPLDHEGECKGPMLDYMLCLNDKGQRNSDCRDLAKVYFDCRMKHNLMAKEDWNKLGYGTDQSSSNTVGGASAVE</sequence>
<protein>
    <submittedName>
        <fullName evidence="8">CHCH domain-containing protein</fullName>
    </submittedName>
</protein>